<reference evidence="3 4" key="1">
    <citation type="journal article" date="2012" name="J. Bacteriol.">
        <title>Genome sequences for six rhodanobacter strains, isolated from soils and the terrestrial subsurface, with variable denitrification capabilities.</title>
        <authorList>
            <person name="Kostka J.E."/>
            <person name="Green S.J."/>
            <person name="Rishishwar L."/>
            <person name="Prakash O."/>
            <person name="Katz L.S."/>
            <person name="Marino-Ramirez L."/>
            <person name="Jordan I.K."/>
            <person name="Munk C."/>
            <person name="Ivanova N."/>
            <person name="Mikhailova N."/>
            <person name="Watson D.B."/>
            <person name="Brown S.D."/>
            <person name="Palumbo A.V."/>
            <person name="Brooks S.C."/>
        </authorList>
    </citation>
    <scope>NUCLEOTIDE SEQUENCE [LARGE SCALE GENOMIC DNA]</scope>
    <source>
        <strain evidence="3 4">B39</strain>
    </source>
</reference>
<dbReference type="PANTHER" id="PTHR37023:SF1">
    <property type="entry name" value="ISSOD25 TRANSPOSASE TNPA_ISSOD25"/>
    <property type="match status" value="1"/>
</dbReference>
<dbReference type="Pfam" id="PF04986">
    <property type="entry name" value="Y2_Tnp"/>
    <property type="match status" value="1"/>
</dbReference>
<dbReference type="InterPro" id="IPR026889">
    <property type="entry name" value="Zn_Tnp"/>
</dbReference>
<dbReference type="NCBIfam" id="NF033538">
    <property type="entry name" value="transpos_IS91"/>
    <property type="match status" value="1"/>
</dbReference>
<dbReference type="GO" id="GO:0004803">
    <property type="term" value="F:transposase activity"/>
    <property type="evidence" value="ECO:0007669"/>
    <property type="project" value="InterPro"/>
</dbReference>
<proteinExistence type="predicted"/>
<evidence type="ECO:0000313" key="3">
    <source>
        <dbReference type="EMBL" id="EIL89142.1"/>
    </source>
</evidence>
<dbReference type="GO" id="GO:0003677">
    <property type="term" value="F:DNA binding"/>
    <property type="evidence" value="ECO:0007669"/>
    <property type="project" value="InterPro"/>
</dbReference>
<dbReference type="Pfam" id="PF14319">
    <property type="entry name" value="Zn_Tnp_IS91"/>
    <property type="match status" value="1"/>
</dbReference>
<evidence type="ECO:0000259" key="2">
    <source>
        <dbReference type="Pfam" id="PF14319"/>
    </source>
</evidence>
<dbReference type="PANTHER" id="PTHR37023">
    <property type="entry name" value="TRANSPOSASE"/>
    <property type="match status" value="1"/>
</dbReference>
<dbReference type="PATRIC" id="fig|1163407.3.peg.3407"/>
<organism evidence="3 4">
    <name type="scientific">Rhodanobacter spathiphylli B39</name>
    <dbReference type="NCBI Taxonomy" id="1163407"/>
    <lineage>
        <taxon>Bacteria</taxon>
        <taxon>Pseudomonadati</taxon>
        <taxon>Pseudomonadota</taxon>
        <taxon>Gammaproteobacteria</taxon>
        <taxon>Lysobacterales</taxon>
        <taxon>Rhodanobacteraceae</taxon>
        <taxon>Rhodanobacter</taxon>
    </lineage>
</organism>
<comment type="caution">
    <text evidence="3">The sequence shown here is derived from an EMBL/GenBank/DDBJ whole genome shotgun (WGS) entry which is preliminary data.</text>
</comment>
<accession>I4VPK1</accession>
<dbReference type="InterPro" id="IPR007069">
    <property type="entry name" value="Transposase_32"/>
</dbReference>
<gene>
    <name evidence="3" type="ORF">UU7_16997</name>
</gene>
<evidence type="ECO:0000313" key="4">
    <source>
        <dbReference type="Proteomes" id="UP000003226"/>
    </source>
</evidence>
<dbReference type="Proteomes" id="UP000003226">
    <property type="component" value="Unassembled WGS sequence"/>
</dbReference>
<dbReference type="GO" id="GO:0006313">
    <property type="term" value="P:DNA transposition"/>
    <property type="evidence" value="ECO:0007669"/>
    <property type="project" value="InterPro"/>
</dbReference>
<feature type="domain" description="Transposase zinc-binding" evidence="2">
    <location>
        <begin position="8"/>
        <end position="96"/>
    </location>
</feature>
<name>I4VPK1_9GAMM</name>
<dbReference type="AlphaFoldDB" id="I4VPK1"/>
<dbReference type="EMBL" id="AJXT01000072">
    <property type="protein sequence ID" value="EIL89142.1"/>
    <property type="molecule type" value="Genomic_DNA"/>
</dbReference>
<feature type="domain" description="Transposase IS801/IS1294" evidence="1">
    <location>
        <begin position="141"/>
        <end position="318"/>
    </location>
</feature>
<dbReference type="eggNOG" id="COG0517">
    <property type="taxonomic scope" value="Bacteria"/>
</dbReference>
<sequence length="406" mass="45358">MATLADVLHRFGAAYLAQRRLSTPQAKAWRAILACRTAALGGHRVQCDTCGHSHAVYHSCRNRHCPQCGARAKDAWLQARLGEVLSVPYAHLVFTLPHALNALYGAHPHWVIDTLFACAAQTLKEFAADPQWLGGTPALSLVLHTWTQDLQRHLHVHGVMACGALTDDGEWQVPRRSPSFLFPVHALSRVFRGKFMAALEHARQGHTLPRDPQGTQGEWNRRRRKLYRHDWVVYAKTPMGGPAQVLSYLARYTHRTAISNERIVRIDAQHVAWRVRADPHGGKRIVKLDGVEFVRRFVLHVLPTGIKRIRHYGLLAPTVKRIGLAKVRAALAMPTANARAIESVQAFMQRVAQQDIAQCPVCQHGRLRAVAVLPALKRLPDPYLQVYPIRSTCHRPPATGPPGENA</sequence>
<evidence type="ECO:0000259" key="1">
    <source>
        <dbReference type="Pfam" id="PF04986"/>
    </source>
</evidence>
<dbReference type="STRING" id="1163407.UU7_16997"/>
<protein>
    <submittedName>
        <fullName evidence="3">Putative transposase</fullName>
    </submittedName>
</protein>
<dbReference type="InterPro" id="IPR054832">
    <property type="entry name" value="transpos_IS91"/>
</dbReference>
<keyword evidence="4" id="KW-1185">Reference proteome</keyword>